<comment type="caution">
    <text evidence="2">The sequence shown here is derived from an EMBL/GenBank/DDBJ whole genome shotgun (WGS) entry which is preliminary data.</text>
</comment>
<evidence type="ECO:0000313" key="3">
    <source>
        <dbReference type="Proteomes" id="UP001328107"/>
    </source>
</evidence>
<evidence type="ECO:0000313" key="2">
    <source>
        <dbReference type="EMBL" id="GMR58667.1"/>
    </source>
</evidence>
<protein>
    <submittedName>
        <fullName evidence="2">Uncharacterized protein</fullName>
    </submittedName>
</protein>
<organism evidence="2 3">
    <name type="scientific">Pristionchus mayeri</name>
    <dbReference type="NCBI Taxonomy" id="1317129"/>
    <lineage>
        <taxon>Eukaryota</taxon>
        <taxon>Metazoa</taxon>
        <taxon>Ecdysozoa</taxon>
        <taxon>Nematoda</taxon>
        <taxon>Chromadorea</taxon>
        <taxon>Rhabditida</taxon>
        <taxon>Rhabditina</taxon>
        <taxon>Diplogasteromorpha</taxon>
        <taxon>Diplogasteroidea</taxon>
        <taxon>Neodiplogasteridae</taxon>
        <taxon>Pristionchus</taxon>
    </lineage>
</organism>
<gene>
    <name evidence="2" type="ORF">PMAYCL1PPCAC_28862</name>
</gene>
<sequence length="101" mass="12230">MPEHNEHKWEQRREGKGTNWPFIPQQTSSEVGQTISIFPHYHRVRGGVGEWFRRSEEKGTRRRNNLRSENTGQEYREMYEHEKSLLHLLPSHLRLLRSRSH</sequence>
<proteinExistence type="predicted"/>
<feature type="compositionally biased region" description="Basic and acidic residues" evidence="1">
    <location>
        <begin position="1"/>
        <end position="16"/>
    </location>
</feature>
<evidence type="ECO:0000256" key="1">
    <source>
        <dbReference type="SAM" id="MobiDB-lite"/>
    </source>
</evidence>
<keyword evidence="3" id="KW-1185">Reference proteome</keyword>
<reference evidence="3" key="1">
    <citation type="submission" date="2022-10" db="EMBL/GenBank/DDBJ databases">
        <title>Genome assembly of Pristionchus species.</title>
        <authorList>
            <person name="Yoshida K."/>
            <person name="Sommer R.J."/>
        </authorList>
    </citation>
    <scope>NUCLEOTIDE SEQUENCE [LARGE SCALE GENOMIC DNA]</scope>
    <source>
        <strain evidence="3">RS5460</strain>
    </source>
</reference>
<accession>A0AAN5D9T7</accession>
<dbReference type="EMBL" id="BTRK01000006">
    <property type="protein sequence ID" value="GMR58667.1"/>
    <property type="molecule type" value="Genomic_DNA"/>
</dbReference>
<feature type="region of interest" description="Disordered" evidence="1">
    <location>
        <begin position="1"/>
        <end position="24"/>
    </location>
</feature>
<dbReference type="Proteomes" id="UP001328107">
    <property type="component" value="Unassembled WGS sequence"/>
</dbReference>
<dbReference type="AlphaFoldDB" id="A0AAN5D9T7"/>
<name>A0AAN5D9T7_9BILA</name>